<dbReference type="PANTHER" id="PTHR12697">
    <property type="entry name" value="PBS LYASE HEAT-LIKE PROTEIN"/>
    <property type="match status" value="1"/>
</dbReference>
<dbReference type="RefSeq" id="WP_074795431.1">
    <property type="nucleotide sequence ID" value="NZ_FOAD01000007.1"/>
</dbReference>
<evidence type="ECO:0000256" key="1">
    <source>
        <dbReference type="ARBA" id="ARBA00045876"/>
    </source>
</evidence>
<organism evidence="2 3">
    <name type="scientific">Haloferax larsenii</name>
    <dbReference type="NCBI Taxonomy" id="302484"/>
    <lineage>
        <taxon>Archaea</taxon>
        <taxon>Methanobacteriati</taxon>
        <taxon>Methanobacteriota</taxon>
        <taxon>Stenosarchaea group</taxon>
        <taxon>Halobacteria</taxon>
        <taxon>Halobacteriales</taxon>
        <taxon>Haloferacaceae</taxon>
        <taxon>Haloferax</taxon>
    </lineage>
</organism>
<dbReference type="InterPro" id="IPR021133">
    <property type="entry name" value="HEAT_type_2"/>
</dbReference>
<evidence type="ECO:0000313" key="2">
    <source>
        <dbReference type="EMBL" id="SEL73241.1"/>
    </source>
</evidence>
<dbReference type="OrthoDB" id="169052at2157"/>
<dbReference type="AlphaFoldDB" id="A0A1H7SKN7"/>
<dbReference type="GO" id="GO:0016491">
    <property type="term" value="F:oxidoreductase activity"/>
    <property type="evidence" value="ECO:0007669"/>
    <property type="project" value="TreeGrafter"/>
</dbReference>
<proteinExistence type="predicted"/>
<accession>A0A1H7SKN7</accession>
<name>A0A1H7SKN7_HALLR</name>
<gene>
    <name evidence="2" type="ORF">SAMN04488691_107125</name>
</gene>
<dbReference type="SUPFAM" id="SSF48371">
    <property type="entry name" value="ARM repeat"/>
    <property type="match status" value="1"/>
</dbReference>
<protein>
    <submittedName>
        <fullName evidence="2">HEAT repeat-containing protein</fullName>
    </submittedName>
</protein>
<dbReference type="Gene3D" id="1.25.10.10">
    <property type="entry name" value="Leucine-rich Repeat Variant"/>
    <property type="match status" value="2"/>
</dbReference>
<dbReference type="InterPro" id="IPR016024">
    <property type="entry name" value="ARM-type_fold"/>
</dbReference>
<sequence length="337" mass="36421">MEDARQSSSVDSLTSLITAGEYGQVIESLEELETATPKTRKRTLRTLRSLADEQAGVFDGVVPALTPFLTDAERSVRLTTARLLVTLAESNPNAVVTVVGPVAARLADEAEFYYVRARAAEVLGYVALEYPDKVSSPEVLADLRVGLSFDKSEVKEKLAKAIEYVAVGNPERLRHHVSRLTEHLDDENELVRYHLTTALVAVGSEHPERLSGVTAALAERLGDENAHVRGRAAEALGVLAREGVYEESSPAATLEAPDCDDDSFVDDRVQFALDALRESEMLESDCDEFGTIESVRSTTSEAVDAISSPESDEECPHCGVALPESGPPMCPHCGAPR</sequence>
<dbReference type="EMBL" id="FOAD01000007">
    <property type="protein sequence ID" value="SEL73241.1"/>
    <property type="molecule type" value="Genomic_DNA"/>
</dbReference>
<dbReference type="Proteomes" id="UP000183894">
    <property type="component" value="Unassembled WGS sequence"/>
</dbReference>
<evidence type="ECO:0000313" key="3">
    <source>
        <dbReference type="Proteomes" id="UP000183894"/>
    </source>
</evidence>
<dbReference type="PROSITE" id="PS50077">
    <property type="entry name" value="HEAT_REPEAT"/>
    <property type="match status" value="1"/>
</dbReference>
<reference evidence="2 3" key="1">
    <citation type="submission" date="2016-10" db="EMBL/GenBank/DDBJ databases">
        <authorList>
            <person name="de Groot N.N."/>
        </authorList>
    </citation>
    <scope>NUCLEOTIDE SEQUENCE [LARGE SCALE GENOMIC DNA]</scope>
    <source>
        <strain evidence="2 3">CDM_5</strain>
    </source>
</reference>
<dbReference type="InterPro" id="IPR011989">
    <property type="entry name" value="ARM-like"/>
</dbReference>
<dbReference type="PANTHER" id="PTHR12697:SF5">
    <property type="entry name" value="DEOXYHYPUSINE HYDROXYLASE"/>
    <property type="match status" value="1"/>
</dbReference>
<comment type="function">
    <text evidence="1">Catalyzes the hydroxylation of the N(6)-(4-aminobutyl)-L-lysine intermediate produced by deoxyhypusine synthase/DHPS on a critical lysine of the eukaryotic translation initiation factor 5A/eIF-5A. This is the second step of the post-translational modification of that lysine into an unusual amino acid residue named hypusine. Hypusination is unique to mature eIF-5A factor and is essential for its function.</text>
</comment>